<gene>
    <name evidence="10" type="ORF">DSTB1V02_LOCUS1324</name>
</gene>
<feature type="transmembrane region" description="Helical" evidence="9">
    <location>
        <begin position="44"/>
        <end position="65"/>
    </location>
</feature>
<reference evidence="10" key="1">
    <citation type="submission" date="2020-11" db="EMBL/GenBank/DDBJ databases">
        <authorList>
            <person name="Tran Van P."/>
        </authorList>
    </citation>
    <scope>NUCLEOTIDE SEQUENCE</scope>
</reference>
<accession>A0A7R8ZYP2</accession>
<evidence type="ECO:0000256" key="8">
    <source>
        <dbReference type="ARBA" id="ARBA00023136"/>
    </source>
</evidence>
<dbReference type="InterPro" id="IPR003205">
    <property type="entry name" value="Cyt_c_oxidase_su8"/>
</dbReference>
<keyword evidence="6 9" id="KW-1133">Transmembrane helix</keyword>
<comment type="pathway">
    <text evidence="2">Energy metabolism; oxidative phosphorylation.</text>
</comment>
<keyword evidence="5" id="KW-0999">Mitochondrion inner membrane</keyword>
<comment type="similarity">
    <text evidence="3">Belongs to the cytochrome c oxidase VIII family.</text>
</comment>
<dbReference type="GO" id="GO:0045277">
    <property type="term" value="C:respiratory chain complex IV"/>
    <property type="evidence" value="ECO:0007669"/>
    <property type="project" value="InterPro"/>
</dbReference>
<evidence type="ECO:0000313" key="10">
    <source>
        <dbReference type="EMBL" id="CAD7241330.1"/>
    </source>
</evidence>
<name>A0A7R8ZYP2_9CRUS</name>
<evidence type="ECO:0000256" key="5">
    <source>
        <dbReference type="ARBA" id="ARBA00022792"/>
    </source>
</evidence>
<keyword evidence="7" id="KW-0496">Mitochondrion</keyword>
<dbReference type="EMBL" id="CAJPEV010000122">
    <property type="protein sequence ID" value="CAG0880954.1"/>
    <property type="molecule type" value="Genomic_DNA"/>
</dbReference>
<keyword evidence="11" id="KW-1185">Reference proteome</keyword>
<evidence type="ECO:0000256" key="4">
    <source>
        <dbReference type="ARBA" id="ARBA00022692"/>
    </source>
</evidence>
<evidence type="ECO:0000256" key="3">
    <source>
        <dbReference type="ARBA" id="ARBA00010117"/>
    </source>
</evidence>
<evidence type="ECO:0000256" key="1">
    <source>
        <dbReference type="ARBA" id="ARBA00004434"/>
    </source>
</evidence>
<keyword evidence="4 9" id="KW-0812">Transmembrane</keyword>
<organism evidence="10">
    <name type="scientific">Darwinula stevensoni</name>
    <dbReference type="NCBI Taxonomy" id="69355"/>
    <lineage>
        <taxon>Eukaryota</taxon>
        <taxon>Metazoa</taxon>
        <taxon>Ecdysozoa</taxon>
        <taxon>Arthropoda</taxon>
        <taxon>Crustacea</taxon>
        <taxon>Oligostraca</taxon>
        <taxon>Ostracoda</taxon>
        <taxon>Podocopa</taxon>
        <taxon>Podocopida</taxon>
        <taxon>Darwinulocopina</taxon>
        <taxon>Darwinuloidea</taxon>
        <taxon>Darwinulidae</taxon>
        <taxon>Darwinula</taxon>
    </lineage>
</organism>
<protein>
    <submittedName>
        <fullName evidence="10">Uncharacterized protein</fullName>
    </submittedName>
</protein>
<dbReference type="AlphaFoldDB" id="A0A7R8ZYP2"/>
<dbReference type="Gene3D" id="4.10.81.10">
    <property type="entry name" value="Cytochrome c oxidase, subunit 8"/>
    <property type="match status" value="1"/>
</dbReference>
<comment type="subcellular location">
    <subcellularLocation>
        <location evidence="1">Mitochondrion inner membrane</location>
        <topology evidence="1">Single-pass membrane protein</topology>
    </subcellularLocation>
</comment>
<dbReference type="Pfam" id="PF02285">
    <property type="entry name" value="COX8"/>
    <property type="match status" value="1"/>
</dbReference>
<dbReference type="UniPathway" id="UPA00705"/>
<evidence type="ECO:0000256" key="9">
    <source>
        <dbReference type="SAM" id="Phobius"/>
    </source>
</evidence>
<evidence type="ECO:0000256" key="2">
    <source>
        <dbReference type="ARBA" id="ARBA00004673"/>
    </source>
</evidence>
<dbReference type="GO" id="GO:0006123">
    <property type="term" value="P:mitochondrial electron transport, cytochrome c to oxygen"/>
    <property type="evidence" value="ECO:0007669"/>
    <property type="project" value="InterPro"/>
</dbReference>
<dbReference type="InterPro" id="IPR036548">
    <property type="entry name" value="Cyt_c_oxidase_su8_sf"/>
</dbReference>
<sequence length="74" mass="8279">MTTFFFEHWHWLVPNLSMADVANSPTPTADTSVSRYISTTLEKLFHGAFVAVSILAIPAWVLVNLKHYRAGKSS</sequence>
<proteinExistence type="inferred from homology"/>
<keyword evidence="8 9" id="KW-0472">Membrane</keyword>
<dbReference type="EMBL" id="LR899639">
    <property type="protein sequence ID" value="CAD7241330.1"/>
    <property type="molecule type" value="Genomic_DNA"/>
</dbReference>
<evidence type="ECO:0000313" key="11">
    <source>
        <dbReference type="Proteomes" id="UP000677054"/>
    </source>
</evidence>
<evidence type="ECO:0000256" key="7">
    <source>
        <dbReference type="ARBA" id="ARBA00023128"/>
    </source>
</evidence>
<dbReference type="Proteomes" id="UP000677054">
    <property type="component" value="Unassembled WGS sequence"/>
</dbReference>
<evidence type="ECO:0000256" key="6">
    <source>
        <dbReference type="ARBA" id="ARBA00022989"/>
    </source>
</evidence>
<dbReference type="OrthoDB" id="6093252at2759"/>
<dbReference type="GO" id="GO:0005743">
    <property type="term" value="C:mitochondrial inner membrane"/>
    <property type="evidence" value="ECO:0007669"/>
    <property type="project" value="UniProtKB-SubCell"/>
</dbReference>